<feature type="region of interest" description="Disordered" evidence="4">
    <location>
        <begin position="306"/>
        <end position="386"/>
    </location>
</feature>
<dbReference type="SUPFAM" id="SSF48576">
    <property type="entry name" value="Terpenoid synthases"/>
    <property type="match status" value="2"/>
</dbReference>
<name>A0ABR1WTB9_9PEZI</name>
<keyword evidence="2" id="KW-0479">Metal-binding</keyword>
<keyword evidence="6" id="KW-1185">Reference proteome</keyword>
<organism evidence="5 6">
    <name type="scientific">Apiospora phragmitis</name>
    <dbReference type="NCBI Taxonomy" id="2905665"/>
    <lineage>
        <taxon>Eukaryota</taxon>
        <taxon>Fungi</taxon>
        <taxon>Dikarya</taxon>
        <taxon>Ascomycota</taxon>
        <taxon>Pezizomycotina</taxon>
        <taxon>Sordariomycetes</taxon>
        <taxon>Xylariomycetidae</taxon>
        <taxon>Amphisphaeriales</taxon>
        <taxon>Apiosporaceae</taxon>
        <taxon>Apiospora</taxon>
    </lineage>
</organism>
<proteinExistence type="predicted"/>
<gene>
    <name evidence="5" type="ORF">PG994_001367</name>
</gene>
<evidence type="ECO:0000256" key="3">
    <source>
        <dbReference type="ARBA" id="ARBA00022842"/>
    </source>
</evidence>
<dbReference type="InterPro" id="IPR008949">
    <property type="entry name" value="Isoprenoid_synthase_dom_sf"/>
</dbReference>
<dbReference type="Proteomes" id="UP001480595">
    <property type="component" value="Unassembled WGS sequence"/>
</dbReference>
<dbReference type="GeneID" id="92085839"/>
<protein>
    <recommendedName>
        <fullName evidence="7">Geranylgeranyl pyrophosphate synthase</fullName>
    </recommendedName>
</protein>
<dbReference type="Pfam" id="PF00348">
    <property type="entry name" value="polyprenyl_synt"/>
    <property type="match status" value="1"/>
</dbReference>
<evidence type="ECO:0000256" key="2">
    <source>
        <dbReference type="ARBA" id="ARBA00022723"/>
    </source>
</evidence>
<dbReference type="InterPro" id="IPR000092">
    <property type="entry name" value="Polyprenyl_synt"/>
</dbReference>
<dbReference type="SFLD" id="SFLDS00005">
    <property type="entry name" value="Isoprenoid_Synthase_Type_I"/>
    <property type="match status" value="1"/>
</dbReference>
<evidence type="ECO:0008006" key="7">
    <source>
        <dbReference type="Google" id="ProtNLM"/>
    </source>
</evidence>
<feature type="compositionally biased region" description="Low complexity" evidence="4">
    <location>
        <begin position="342"/>
        <end position="355"/>
    </location>
</feature>
<evidence type="ECO:0000313" key="6">
    <source>
        <dbReference type="Proteomes" id="UP001480595"/>
    </source>
</evidence>
<dbReference type="PANTHER" id="PTHR12001:SF72">
    <property type="entry name" value="THIJ_PFPI FAMILY PROTEIN (AFU_ORTHOLOGUE AFUA_3G01210)-RELATED"/>
    <property type="match status" value="1"/>
</dbReference>
<feature type="compositionally biased region" description="Basic and acidic residues" evidence="4">
    <location>
        <begin position="306"/>
        <end position="315"/>
    </location>
</feature>
<accession>A0ABR1WTB9</accession>
<dbReference type="RefSeq" id="XP_066720917.1">
    <property type="nucleotide sequence ID" value="XM_066852776.1"/>
</dbReference>
<dbReference type="PANTHER" id="PTHR12001">
    <property type="entry name" value="GERANYLGERANYL PYROPHOSPHATE SYNTHASE"/>
    <property type="match status" value="1"/>
</dbReference>
<dbReference type="Gene3D" id="1.10.600.10">
    <property type="entry name" value="Farnesyl Diphosphate Synthase"/>
    <property type="match status" value="3"/>
</dbReference>
<comment type="caution">
    <text evidence="5">The sequence shown here is derived from an EMBL/GenBank/DDBJ whole genome shotgun (WGS) entry which is preliminary data.</text>
</comment>
<evidence type="ECO:0000256" key="1">
    <source>
        <dbReference type="ARBA" id="ARBA00022679"/>
    </source>
</evidence>
<sequence length="712" mass="79690">MASTDTQEKWLHSVEVSADEVWKTGCFTTLPIRIHRRNEIADEATPQSIRDWHQHVGDGWESRSGSAMSPVGNWCAFIFPESLEERLHSITYLANIGNIHDGTCFSSRCLDAAEDLTLENALEGHKHFSDALDETLGSLSTKEAKTIKMRQLVSQCVLQILALDRDMGMRMIESYRKKWLDVMEHENYDAMQSLDQYLAFRMLNGGMDWEREYNAWATNRSRIVNSIEVLSRHQGIDFNEAREAVRKMIGDYEAEYVRRKDAYIRDHPSTSAALRSFVEVFGLVVAGNHCWCANCPRHHAWKKEGVVSDEPKTQDMDITSPPVDVGATVDSPSATSLTPDVTESSSTLDSGSATSDSDDPLQPTRPSKKKKYDDAATSSDMHLLTRNHPVDSPCRYISSLPSKGVRTTFIDALNQWFMVKTETLNVVKDVNKTLHNASLILDDVQDASPLRRGRPATHAVFGVAQSVNSTTYLFVQAVAAVHAHFDASTHAVFLDILQRMHVGQGYDLQWKLHAACPSEREHLEMVDGKTGAMFELIVALMASKSSKAFPSAAKKLHSKEEEGGEEGRLPFHRLTRLFGRFFQVRDDFMNLNSELYAQGKGFCEDLDEEKLSFLLVTCANKDPDAFRQIMGIFRARGAVGSSASAPSLTREAKSYILSLLDESGVMEATRAWLVDLESQVETEISGLEDRYGTQNSMLRALLLTLSVKDSKK</sequence>
<keyword evidence="1" id="KW-0808">Transferase</keyword>
<feature type="compositionally biased region" description="Polar residues" evidence="4">
    <location>
        <begin position="330"/>
        <end position="341"/>
    </location>
</feature>
<dbReference type="EMBL" id="JAQQWL010000002">
    <property type="protein sequence ID" value="KAK8086393.1"/>
    <property type="molecule type" value="Genomic_DNA"/>
</dbReference>
<reference evidence="5 6" key="1">
    <citation type="submission" date="2023-01" db="EMBL/GenBank/DDBJ databases">
        <title>Analysis of 21 Apiospora genomes using comparative genomics revels a genus with tremendous synthesis potential of carbohydrate active enzymes and secondary metabolites.</title>
        <authorList>
            <person name="Sorensen T."/>
        </authorList>
    </citation>
    <scope>NUCLEOTIDE SEQUENCE [LARGE SCALE GENOMIC DNA]</scope>
    <source>
        <strain evidence="5 6">CBS 135458</strain>
    </source>
</reference>
<dbReference type="PROSITE" id="PS00444">
    <property type="entry name" value="POLYPRENYL_SYNTHASE_2"/>
    <property type="match status" value="1"/>
</dbReference>
<keyword evidence="3" id="KW-0460">Magnesium</keyword>
<dbReference type="PROSITE" id="PS00723">
    <property type="entry name" value="POLYPRENYL_SYNTHASE_1"/>
    <property type="match status" value="1"/>
</dbReference>
<evidence type="ECO:0000256" key="4">
    <source>
        <dbReference type="SAM" id="MobiDB-lite"/>
    </source>
</evidence>
<evidence type="ECO:0000313" key="5">
    <source>
        <dbReference type="EMBL" id="KAK8086393.1"/>
    </source>
</evidence>
<dbReference type="InterPro" id="IPR033749">
    <property type="entry name" value="Polyprenyl_synt_CS"/>
</dbReference>